<reference evidence="1 2" key="1">
    <citation type="journal article" date="2019" name="Genome Biol. Evol.">
        <title>Day and night: Metabolic profiles and evolutionary relationships of six axenic non-marine cyanobacteria.</title>
        <authorList>
            <person name="Will S.E."/>
            <person name="Henke P."/>
            <person name="Boedeker C."/>
            <person name="Huang S."/>
            <person name="Brinkmann H."/>
            <person name="Rohde M."/>
            <person name="Jarek M."/>
            <person name="Friedl T."/>
            <person name="Seufert S."/>
            <person name="Schumacher M."/>
            <person name="Overmann J."/>
            <person name="Neumann-Schaal M."/>
            <person name="Petersen J."/>
        </authorList>
    </citation>
    <scope>NUCLEOTIDE SEQUENCE [LARGE SCALE GENOMIC DNA]</scope>
    <source>
        <strain evidence="1 2">SAG 39.79</strain>
    </source>
</reference>
<evidence type="ECO:0000313" key="1">
    <source>
        <dbReference type="EMBL" id="RUT12805.1"/>
    </source>
</evidence>
<gene>
    <name evidence="1" type="ORF">DSM107010_19350</name>
</gene>
<keyword evidence="2" id="KW-1185">Reference proteome</keyword>
<name>A0AB37UMZ4_9CYAN</name>
<dbReference type="AlphaFoldDB" id="A0AB37UMZ4"/>
<dbReference type="Proteomes" id="UP000282574">
    <property type="component" value="Unassembled WGS sequence"/>
</dbReference>
<evidence type="ECO:0000313" key="2">
    <source>
        <dbReference type="Proteomes" id="UP000282574"/>
    </source>
</evidence>
<accession>A0AB37UMZ4</accession>
<protein>
    <recommendedName>
        <fullName evidence="3">DUF3352 domain-containing protein</fullName>
    </recommendedName>
</protein>
<comment type="caution">
    <text evidence="1">The sequence shown here is derived from an EMBL/GenBank/DDBJ whole genome shotgun (WGS) entry which is preliminary data.</text>
</comment>
<organism evidence="1 2">
    <name type="scientific">Chroococcidiopsis cubana SAG 39.79</name>
    <dbReference type="NCBI Taxonomy" id="388085"/>
    <lineage>
        <taxon>Bacteria</taxon>
        <taxon>Bacillati</taxon>
        <taxon>Cyanobacteriota</taxon>
        <taxon>Cyanophyceae</taxon>
        <taxon>Chroococcidiopsidales</taxon>
        <taxon>Chroococcidiopsidaceae</taxon>
        <taxon>Chroococcidiopsis</taxon>
    </lineage>
</organism>
<dbReference type="EMBL" id="RSCK01000011">
    <property type="protein sequence ID" value="RUT12805.1"/>
    <property type="molecule type" value="Genomic_DNA"/>
</dbReference>
<dbReference type="RefSeq" id="WP_015152235.1">
    <property type="nucleotide sequence ID" value="NZ_JAVKZF010000002.1"/>
</dbReference>
<dbReference type="InterPro" id="IPR021787">
    <property type="entry name" value="DUF3352"/>
</dbReference>
<evidence type="ECO:0008006" key="3">
    <source>
        <dbReference type="Google" id="ProtNLM"/>
    </source>
</evidence>
<dbReference type="Pfam" id="PF11832">
    <property type="entry name" value="DUF3352"/>
    <property type="match status" value="1"/>
</dbReference>
<proteinExistence type="predicted"/>
<sequence length="560" mass="61310">MPEKRKPSLLLTLGAAGLLIGGGATAYWVFLQSQGQLENLPVGSNIIPQDALVALSISTNTQQWQQLQQFGTPQIQAQLKTNLAQLGDRLLTANGYNYQRDIQPWVGKEVSIAFLPPSIPATSNSSLPLNSDRQQSLVMVLPIADQIAAKRILEQPKPSAQGKTRQRNYKGVEIRETQGAKAQYYSAAVLDGRYLIVTDRPQATDRAIDTYKGAAASLKQTAGYTTAFEQIATKQRFAQLYVNVPVAARIAAANPSRSFSPQGLAQLQNNQGVAATINLESEGIRLKSISWRKPDSQQVFAVENNAGKMQSRLPAETLMMLSSGNLQRLWQEYAREVQSNPQAPIRPPELRKGVTSVTGLDLDQDLLSWMDGEFAVSMVPAAPKAGAPDNFALSLVFLVQTKNRNKAEQALFQLERVMRSKYQFQVQETKIKDRTVTNWIAPYGTVATRGWLDGDVAFFALGAPVAERLIPQPQSSLASAAQFQQTVPSALNATNGQFFLDVEPTVKALPLPQLFSGQQIFFDATRSIGVTSAISSDRSIRYDVFVALKKIGNRESGKES</sequence>